<dbReference type="PANTHER" id="PTHR48111:SF35">
    <property type="entry name" value="TRANSCRIPTIONAL REGULATORY PROTEIN QSEB"/>
    <property type="match status" value="1"/>
</dbReference>
<feature type="modified residue" description="4-aspartylphosphate" evidence="8">
    <location>
        <position position="51"/>
    </location>
</feature>
<comment type="caution">
    <text evidence="12">The sequence shown here is derived from an EMBL/GenBank/DDBJ whole genome shotgun (WGS) entry which is preliminary data.</text>
</comment>
<proteinExistence type="predicted"/>
<dbReference type="EMBL" id="LQQU01000013">
    <property type="protein sequence ID" value="KZE33454.1"/>
    <property type="molecule type" value="Genomic_DNA"/>
</dbReference>
<evidence type="ECO:0000313" key="13">
    <source>
        <dbReference type="Proteomes" id="UP000076625"/>
    </source>
</evidence>
<evidence type="ECO:0000256" key="3">
    <source>
        <dbReference type="ARBA" id="ARBA00022553"/>
    </source>
</evidence>
<dbReference type="GO" id="GO:0006355">
    <property type="term" value="P:regulation of DNA-templated transcription"/>
    <property type="evidence" value="ECO:0007669"/>
    <property type="project" value="InterPro"/>
</dbReference>
<feature type="DNA-binding region" description="OmpR/PhoB-type" evidence="9">
    <location>
        <begin position="124"/>
        <end position="218"/>
    </location>
</feature>
<gene>
    <name evidence="12" type="ORF">AVW16_07880</name>
</gene>
<comment type="subcellular location">
    <subcellularLocation>
        <location evidence="1">Cytoplasm</location>
    </subcellularLocation>
</comment>
<accession>A0A165FJA4</accession>
<sequence>MRILLVEDDPLIGDGLQVGLGQLGFTVDWLAGGRAALTAPASAPYDAAVLDLGLPSVDGLDVLAAWRRAGHALPVLILTARDAVDDRVRGLDAGADDYLVKPFALAEVAARLRALIRRRHGEARPCYHHGELEFDPQARVATLAGAPLELTARELALLELLLSHKGRVLPRRLIEEKLYGWDRDVESNAVEVHVHHLRKKLGASFIRTVRGVGYTLGEPA</sequence>
<keyword evidence="5" id="KW-0805">Transcription regulation</keyword>
<dbReference type="AlphaFoldDB" id="A0A165FJA4"/>
<evidence type="ECO:0000256" key="5">
    <source>
        <dbReference type="ARBA" id="ARBA00023015"/>
    </source>
</evidence>
<evidence type="ECO:0000256" key="1">
    <source>
        <dbReference type="ARBA" id="ARBA00004496"/>
    </source>
</evidence>
<name>A0A165FJA4_9NEIS</name>
<keyword evidence="7" id="KW-0804">Transcription</keyword>
<dbReference type="CDD" id="cd00383">
    <property type="entry name" value="trans_reg_C"/>
    <property type="match status" value="1"/>
</dbReference>
<dbReference type="OrthoDB" id="9802426at2"/>
<keyword evidence="2" id="KW-0963">Cytoplasm</keyword>
<dbReference type="Gene3D" id="6.10.250.690">
    <property type="match status" value="1"/>
</dbReference>
<dbReference type="Proteomes" id="UP000076625">
    <property type="component" value="Unassembled WGS sequence"/>
</dbReference>
<dbReference type="InterPro" id="IPR036388">
    <property type="entry name" value="WH-like_DNA-bd_sf"/>
</dbReference>
<dbReference type="GO" id="GO:0005829">
    <property type="term" value="C:cytosol"/>
    <property type="evidence" value="ECO:0007669"/>
    <property type="project" value="TreeGrafter"/>
</dbReference>
<dbReference type="PANTHER" id="PTHR48111">
    <property type="entry name" value="REGULATOR OF RPOS"/>
    <property type="match status" value="1"/>
</dbReference>
<keyword evidence="6 9" id="KW-0238">DNA-binding</keyword>
<dbReference type="InterPro" id="IPR011006">
    <property type="entry name" value="CheY-like_superfamily"/>
</dbReference>
<dbReference type="RefSeq" id="WP_066610747.1">
    <property type="nucleotide sequence ID" value="NZ_LQQU01000013.1"/>
</dbReference>
<evidence type="ECO:0000256" key="6">
    <source>
        <dbReference type="ARBA" id="ARBA00023125"/>
    </source>
</evidence>
<dbReference type="CDD" id="cd17624">
    <property type="entry name" value="REC_OmpR_PmrA-like"/>
    <property type="match status" value="1"/>
</dbReference>
<protein>
    <submittedName>
        <fullName evidence="12">Two-component system response regulator</fullName>
    </submittedName>
</protein>
<dbReference type="InterPro" id="IPR001789">
    <property type="entry name" value="Sig_transdc_resp-reg_receiver"/>
</dbReference>
<keyword evidence="13" id="KW-1185">Reference proteome</keyword>
<evidence type="ECO:0000259" key="10">
    <source>
        <dbReference type="PROSITE" id="PS50110"/>
    </source>
</evidence>
<evidence type="ECO:0000256" key="7">
    <source>
        <dbReference type="ARBA" id="ARBA00023163"/>
    </source>
</evidence>
<dbReference type="GO" id="GO:0000156">
    <property type="term" value="F:phosphorelay response regulator activity"/>
    <property type="evidence" value="ECO:0007669"/>
    <property type="project" value="TreeGrafter"/>
</dbReference>
<keyword evidence="3 8" id="KW-0597">Phosphoprotein</keyword>
<evidence type="ECO:0000256" key="2">
    <source>
        <dbReference type="ARBA" id="ARBA00022490"/>
    </source>
</evidence>
<feature type="domain" description="Response regulatory" evidence="10">
    <location>
        <begin position="2"/>
        <end position="116"/>
    </location>
</feature>
<dbReference type="SMART" id="SM00862">
    <property type="entry name" value="Trans_reg_C"/>
    <property type="match status" value="1"/>
</dbReference>
<dbReference type="FunFam" id="3.40.50.2300:FF:000002">
    <property type="entry name" value="DNA-binding response regulator PhoP"/>
    <property type="match status" value="1"/>
</dbReference>
<dbReference type="STRING" id="1452487.AVW16_07880"/>
<dbReference type="GO" id="GO:0032993">
    <property type="term" value="C:protein-DNA complex"/>
    <property type="evidence" value="ECO:0007669"/>
    <property type="project" value="TreeGrafter"/>
</dbReference>
<dbReference type="PROSITE" id="PS51755">
    <property type="entry name" value="OMPR_PHOB"/>
    <property type="match status" value="1"/>
</dbReference>
<dbReference type="Gene3D" id="3.40.50.2300">
    <property type="match status" value="1"/>
</dbReference>
<evidence type="ECO:0000313" key="12">
    <source>
        <dbReference type="EMBL" id="KZE33454.1"/>
    </source>
</evidence>
<feature type="domain" description="OmpR/PhoB-type" evidence="11">
    <location>
        <begin position="124"/>
        <end position="218"/>
    </location>
</feature>
<reference evidence="13" key="1">
    <citation type="submission" date="2016-01" db="EMBL/GenBank/DDBJ databases">
        <title>Draft genome of Chromobacterium sp. F49.</title>
        <authorList>
            <person name="Hong K.W."/>
        </authorList>
    </citation>
    <scope>NUCLEOTIDE SEQUENCE [LARGE SCALE GENOMIC DNA]</scope>
    <source>
        <strain evidence="13">CN10</strain>
    </source>
</reference>
<dbReference type="GO" id="GO:0000976">
    <property type="term" value="F:transcription cis-regulatory region binding"/>
    <property type="evidence" value="ECO:0007669"/>
    <property type="project" value="TreeGrafter"/>
</dbReference>
<evidence type="ECO:0000256" key="9">
    <source>
        <dbReference type="PROSITE-ProRule" id="PRU01091"/>
    </source>
</evidence>
<dbReference type="PROSITE" id="PS50110">
    <property type="entry name" value="RESPONSE_REGULATORY"/>
    <property type="match status" value="1"/>
</dbReference>
<evidence type="ECO:0000256" key="4">
    <source>
        <dbReference type="ARBA" id="ARBA00023012"/>
    </source>
</evidence>
<evidence type="ECO:0000256" key="8">
    <source>
        <dbReference type="PROSITE-ProRule" id="PRU00169"/>
    </source>
</evidence>
<dbReference type="InterPro" id="IPR039420">
    <property type="entry name" value="WalR-like"/>
</dbReference>
<organism evidence="12 13">
    <name type="scientific">Crenobacter luteus</name>
    <dbReference type="NCBI Taxonomy" id="1452487"/>
    <lineage>
        <taxon>Bacteria</taxon>
        <taxon>Pseudomonadati</taxon>
        <taxon>Pseudomonadota</taxon>
        <taxon>Betaproteobacteria</taxon>
        <taxon>Neisseriales</taxon>
        <taxon>Neisseriaceae</taxon>
        <taxon>Crenobacter</taxon>
    </lineage>
</organism>
<dbReference type="InterPro" id="IPR001867">
    <property type="entry name" value="OmpR/PhoB-type_DNA-bd"/>
</dbReference>
<dbReference type="Gene3D" id="1.10.10.10">
    <property type="entry name" value="Winged helix-like DNA-binding domain superfamily/Winged helix DNA-binding domain"/>
    <property type="match status" value="1"/>
</dbReference>
<dbReference type="Pfam" id="PF00072">
    <property type="entry name" value="Response_reg"/>
    <property type="match status" value="1"/>
</dbReference>
<keyword evidence="4" id="KW-0902">Two-component regulatory system</keyword>
<dbReference type="SUPFAM" id="SSF52172">
    <property type="entry name" value="CheY-like"/>
    <property type="match status" value="1"/>
</dbReference>
<dbReference type="Pfam" id="PF00486">
    <property type="entry name" value="Trans_reg_C"/>
    <property type="match status" value="1"/>
</dbReference>
<evidence type="ECO:0000259" key="11">
    <source>
        <dbReference type="PROSITE" id="PS51755"/>
    </source>
</evidence>
<dbReference type="SMART" id="SM00448">
    <property type="entry name" value="REC"/>
    <property type="match status" value="1"/>
</dbReference>